<dbReference type="AlphaFoldDB" id="B2UKQ2"/>
<evidence type="ECO:0000313" key="3">
    <source>
        <dbReference type="Proteomes" id="UP000001031"/>
    </source>
</evidence>
<reference evidence="3" key="1">
    <citation type="journal article" date="2011" name="PLoS ONE">
        <title>The genome of Akkermansia muciniphila, a dedicated intestinal mucin degrader, and its use in exploring intestinal metagenomes.</title>
        <authorList>
            <person name="van Passel M.W."/>
            <person name="Kant R."/>
            <person name="Zoetendal E.G."/>
            <person name="Plugge C.M."/>
            <person name="Derrien M."/>
            <person name="Malfatti S.A."/>
            <person name="Chain P.S."/>
            <person name="Woyke T."/>
            <person name="Palva A."/>
            <person name="de Vos W.M."/>
            <person name="Smidt H."/>
        </authorList>
    </citation>
    <scope>NUCLEOTIDE SEQUENCE [LARGE SCALE GENOMIC DNA]</scope>
    <source>
        <strain evidence="3">ATCC BAA-835 / DSM 22959 / JCM 33894 / BCRC 81048 / CCUG 64013 / CIP 107961 / Muc</strain>
    </source>
</reference>
<keyword evidence="3" id="KW-1185">Reference proteome</keyword>
<dbReference type="STRING" id="349741.Amuc_1351"/>
<dbReference type="PaxDb" id="349741-Amuc_1351"/>
<dbReference type="HOGENOM" id="CLU_598046_0_0_0"/>
<protein>
    <submittedName>
        <fullName evidence="2">Uncharacterized protein</fullName>
    </submittedName>
</protein>
<evidence type="ECO:0000256" key="1">
    <source>
        <dbReference type="SAM" id="MobiDB-lite"/>
    </source>
</evidence>
<dbReference type="Proteomes" id="UP000001031">
    <property type="component" value="Chromosome"/>
</dbReference>
<proteinExistence type="predicted"/>
<dbReference type="EMBL" id="CP001071">
    <property type="protein sequence ID" value="ACD05175.1"/>
    <property type="molecule type" value="Genomic_DNA"/>
</dbReference>
<dbReference type="KEGG" id="amu:Amuc_1351"/>
<dbReference type="RefSeq" id="WP_012420390.1">
    <property type="nucleotide sequence ID" value="NC_010655.1"/>
</dbReference>
<organism evidence="2 3">
    <name type="scientific">Akkermansia muciniphila (strain ATCC BAA-835 / DSM 22959 / JCM 33894 / BCRC 81048 / CCUG 64013 / CIP 107961 / Muc)</name>
    <dbReference type="NCBI Taxonomy" id="349741"/>
    <lineage>
        <taxon>Bacteria</taxon>
        <taxon>Pseudomonadati</taxon>
        <taxon>Verrucomicrobiota</taxon>
        <taxon>Verrucomicrobiia</taxon>
        <taxon>Verrucomicrobiales</taxon>
        <taxon>Akkermansiaceae</taxon>
        <taxon>Akkermansia</taxon>
    </lineage>
</organism>
<accession>B2UKQ2</accession>
<feature type="region of interest" description="Disordered" evidence="1">
    <location>
        <begin position="193"/>
        <end position="217"/>
    </location>
</feature>
<sequence>MDNITKGDPIKADWANALTNAVNAAAHGKTALRGGGGQNVFISPYQRGSRPLAFDLVEITDDEEGSLSGKISGGVLLSAYKEEQEEKISLKTECMEISEYEATFQSGDKVWVHVTYDPDTWEAYVAILEKGKEPPGAEEGEAYIIVGEFEERDQSIIYRHKGITCINWDAIKWEFEKFKLKTDPLCALELKEEKNEKEEETEKELTLNIESSSEEEEDLGADSNLKVWLVQKKGKGEGGAEDGPVRLGVRIKDSRSFQQVQPGDGLEWKTEKGADGHNIQTEILQVRIDSTVSSSTGQEGRIPVDLSVSQEGLKGEVDLTIDDTEHDLWGGWKIKLSRATRGVLSLAVTPGGDAEELSFRAPLRKNGKYVVLDYVKDPHTLPDGTTIALYDRNGQLDLEVDTSNTTGGGDGALISDSWTALACDTDHALRLHRDENGKIYIQQGEWIVTSKIYSPIN</sequence>
<gene>
    <name evidence="2" type="ordered locus">Amuc_1351</name>
</gene>
<evidence type="ECO:0000313" key="2">
    <source>
        <dbReference type="EMBL" id="ACD05175.1"/>
    </source>
</evidence>
<dbReference type="BioCyc" id="AMUC349741:G1GBX-1437-MONOMER"/>
<name>B2UKQ2_AKKM8</name>
<dbReference type="OrthoDB" id="9981924at2"/>